<dbReference type="EMBL" id="AP024601">
    <property type="protein sequence ID" value="BCU81733.1"/>
    <property type="molecule type" value="Genomic_DNA"/>
</dbReference>
<evidence type="ECO:0000256" key="7">
    <source>
        <dbReference type="ARBA" id="ARBA00023235"/>
    </source>
</evidence>
<evidence type="ECO:0000256" key="11">
    <source>
        <dbReference type="PROSITE-ProRule" id="PRU00560"/>
    </source>
</evidence>
<feature type="domain" description="UvrD-like helicase C-terminal" evidence="14">
    <location>
        <begin position="281"/>
        <end position="540"/>
    </location>
</feature>
<dbReference type="PANTHER" id="PTHR11070:SF2">
    <property type="entry name" value="ATP-DEPENDENT DNA HELICASE SRS2"/>
    <property type="match status" value="1"/>
</dbReference>
<evidence type="ECO:0000256" key="1">
    <source>
        <dbReference type="ARBA" id="ARBA00009922"/>
    </source>
</evidence>
<dbReference type="EC" id="5.6.2.4" evidence="9"/>
<dbReference type="CDD" id="cd17932">
    <property type="entry name" value="DEXQc_UvrD"/>
    <property type="match status" value="1"/>
</dbReference>
<proteinExistence type="inferred from homology"/>
<evidence type="ECO:0000256" key="5">
    <source>
        <dbReference type="ARBA" id="ARBA00022840"/>
    </source>
</evidence>
<evidence type="ECO:0000313" key="16">
    <source>
        <dbReference type="Proteomes" id="UP000677436"/>
    </source>
</evidence>
<dbReference type="Gene3D" id="1.10.10.160">
    <property type="match status" value="1"/>
</dbReference>
<feature type="domain" description="UvrD-like helicase ATP-binding" evidence="13">
    <location>
        <begin position="10"/>
        <end position="280"/>
    </location>
</feature>
<dbReference type="Proteomes" id="UP000677436">
    <property type="component" value="Chromosome"/>
</dbReference>
<dbReference type="GO" id="GO:0000725">
    <property type="term" value="P:recombinational repair"/>
    <property type="evidence" value="ECO:0007669"/>
    <property type="project" value="TreeGrafter"/>
</dbReference>
<keyword evidence="4 11" id="KW-0347">Helicase</keyword>
<dbReference type="RefSeq" id="WP_212774907.1">
    <property type="nucleotide sequence ID" value="NZ_AP024601.1"/>
</dbReference>
<dbReference type="GO" id="GO:0003677">
    <property type="term" value="F:DNA binding"/>
    <property type="evidence" value="ECO:0007669"/>
    <property type="project" value="UniProtKB-KW"/>
</dbReference>
<dbReference type="Gene3D" id="1.10.486.10">
    <property type="entry name" value="PCRA, domain 4"/>
    <property type="match status" value="1"/>
</dbReference>
<evidence type="ECO:0000256" key="8">
    <source>
        <dbReference type="ARBA" id="ARBA00034617"/>
    </source>
</evidence>
<dbReference type="KEGG" id="pabs:JIR001_15160"/>
<name>A0A8D5UFG5_9BACL</name>
<feature type="binding site" evidence="11">
    <location>
        <begin position="31"/>
        <end position="38"/>
    </location>
    <ligand>
        <name>ATP</name>
        <dbReference type="ChEBI" id="CHEBI:30616"/>
    </ligand>
</feature>
<dbReference type="SUPFAM" id="SSF52540">
    <property type="entry name" value="P-loop containing nucleoside triphosphate hydrolases"/>
    <property type="match status" value="1"/>
</dbReference>
<dbReference type="InterPro" id="IPR014016">
    <property type="entry name" value="UvrD-like_ATP-bd"/>
</dbReference>
<dbReference type="InterPro" id="IPR000212">
    <property type="entry name" value="DNA_helicase_UvrD/REP"/>
</dbReference>
<organism evidence="15 16">
    <name type="scientific">Polycladomyces abyssicola</name>
    <dbReference type="NCBI Taxonomy" id="1125966"/>
    <lineage>
        <taxon>Bacteria</taxon>
        <taxon>Bacillati</taxon>
        <taxon>Bacillota</taxon>
        <taxon>Bacilli</taxon>
        <taxon>Bacillales</taxon>
        <taxon>Thermoactinomycetaceae</taxon>
        <taxon>Polycladomyces</taxon>
    </lineage>
</organism>
<protein>
    <recommendedName>
        <fullName evidence="9">DNA 3'-5' helicase</fullName>
        <ecNumber evidence="9">5.6.2.4</ecNumber>
    </recommendedName>
</protein>
<dbReference type="PROSITE" id="PS51217">
    <property type="entry name" value="UVRD_HELICASE_CTER"/>
    <property type="match status" value="1"/>
</dbReference>
<evidence type="ECO:0000256" key="3">
    <source>
        <dbReference type="ARBA" id="ARBA00022801"/>
    </source>
</evidence>
<accession>A0A8D5UFG5</accession>
<feature type="region of interest" description="Disordered" evidence="12">
    <location>
        <begin position="610"/>
        <end position="650"/>
    </location>
</feature>
<reference evidence="15" key="2">
    <citation type="journal article" date="2021" name="Microbiol. Resour. Announc.">
        <title>Complete Genome Sequence of Polycladomyces abyssicola JIR-001T, Isolated from Hemipelagic Sediment in Deep Seawater.</title>
        <authorList>
            <person name="Tsubouchi T."/>
            <person name="Kaneko Y."/>
        </authorList>
    </citation>
    <scope>NUCLEOTIDE SEQUENCE</scope>
    <source>
        <strain evidence="15">JIR-001</strain>
    </source>
</reference>
<dbReference type="PROSITE" id="PS51198">
    <property type="entry name" value="UVRD_HELICASE_ATP_BIND"/>
    <property type="match status" value="1"/>
</dbReference>
<feature type="compositionally biased region" description="Low complexity" evidence="12">
    <location>
        <begin position="633"/>
        <end position="649"/>
    </location>
</feature>
<keyword evidence="6" id="KW-0238">DNA-binding</keyword>
<dbReference type="InterPro" id="IPR027417">
    <property type="entry name" value="P-loop_NTPase"/>
</dbReference>
<evidence type="ECO:0000256" key="6">
    <source>
        <dbReference type="ARBA" id="ARBA00023125"/>
    </source>
</evidence>
<evidence type="ECO:0000256" key="9">
    <source>
        <dbReference type="ARBA" id="ARBA00034808"/>
    </source>
</evidence>
<dbReference type="Gene3D" id="3.40.50.300">
    <property type="entry name" value="P-loop containing nucleotide triphosphate hydrolases"/>
    <property type="match status" value="2"/>
</dbReference>
<feature type="compositionally biased region" description="Basic and acidic residues" evidence="12">
    <location>
        <begin position="619"/>
        <end position="631"/>
    </location>
</feature>
<dbReference type="GO" id="GO:0043138">
    <property type="term" value="F:3'-5' DNA helicase activity"/>
    <property type="evidence" value="ECO:0007669"/>
    <property type="project" value="UniProtKB-EC"/>
</dbReference>
<dbReference type="Pfam" id="PF13361">
    <property type="entry name" value="UvrD_C"/>
    <property type="match status" value="1"/>
</dbReference>
<gene>
    <name evidence="15" type="ORF">JIR001_15160</name>
</gene>
<keyword evidence="5 11" id="KW-0067">ATP-binding</keyword>
<evidence type="ECO:0000313" key="15">
    <source>
        <dbReference type="EMBL" id="BCU81733.1"/>
    </source>
</evidence>
<dbReference type="InterPro" id="IPR013986">
    <property type="entry name" value="DExx_box_DNA_helicase_dom_sf"/>
</dbReference>
<dbReference type="PANTHER" id="PTHR11070">
    <property type="entry name" value="UVRD / RECB / PCRA DNA HELICASE FAMILY MEMBER"/>
    <property type="match status" value="1"/>
</dbReference>
<reference evidence="15" key="1">
    <citation type="journal article" date="2013" name="Int. J. Syst. Evol. Microbiol.">
        <title>Polycladomyces abyssicola gen. nov., sp. nov., a thermophilic filamentous bacterium isolated from hemipelagic sediment.</title>
        <authorList>
            <person name="Tsubouchi T."/>
            <person name="Shimane Y."/>
            <person name="Mori K."/>
            <person name="Usui K."/>
            <person name="Hiraki T."/>
            <person name="Tame A."/>
            <person name="Uematsu K."/>
            <person name="Maruyama T."/>
            <person name="Hatada Y."/>
        </authorList>
    </citation>
    <scope>NUCLEOTIDE SEQUENCE</scope>
    <source>
        <strain evidence="15">JIR-001</strain>
    </source>
</reference>
<keyword evidence="2 11" id="KW-0547">Nucleotide-binding</keyword>
<sequence>MQGTGTFLTADLNDSQKAAVTHGEGAAVVFAGPGSGKTTVLTRRVLYLLEQGVSPERLMVVTFTRAAAREMKNRLVQAAGRPLSGLWIGTFHSLFLSLLRRSGRSVPRLLKETEQTQWLRQLLIEREQLADDEAVSTLLNQIGLCKGNLILPDRLKVKKEKNILFRDLYQAYESRKQLSGVWDYDDILVETYRLLQDPRQQSVWCGYWEHVLVDEFQDINRVQFETLRILAPPSGNLFVVGDDDQAIYSFRGSDPRLMQEVRTWFSPCRTIVLSTNYRSTESVIALGQRLIRHNRRRQEKTLTGTGKQGPDPVWMEPADEEEEARQILARLDDGVETAVLYRTSTQARAMIDALVRADVPFAVAEGDASFYRRWQVLDVMAYLRLADNPNDLDALVRIINKPKRYLFGEDWMDQVWTISQKTGQSLLQALADLPGLESYQRRLLQKLAMDVAALRGMNASEAVAYIREQIGYDAFLSSFAQDTGNDESAVKEPVEELAVAATQFSGRDELLHHVTKVNEVVSHRPEQPRVHLMTFHRAKGLEFDRVFLIGLHSMVLPHRRSLQVPEHKKAEAWEEERRLLYVGITRARRELFLSVSRTRQGKRVAPSPFLREMGFAGGSDRKEGTAEEGKRMPSVSVSVSSSRRPQPQQKFHGEAVRVGDRIRHVKWGEGEVIEVAPIGGVAPGRKVVIRFSAGVQSLHYELSRQLGLLLPEE</sequence>
<keyword evidence="16" id="KW-1185">Reference proteome</keyword>
<evidence type="ECO:0000259" key="13">
    <source>
        <dbReference type="PROSITE" id="PS51198"/>
    </source>
</evidence>
<comment type="catalytic activity">
    <reaction evidence="8">
        <text>Couples ATP hydrolysis with the unwinding of duplex DNA by translocating in the 3'-5' direction.</text>
        <dbReference type="EC" id="5.6.2.4"/>
    </reaction>
</comment>
<evidence type="ECO:0000259" key="14">
    <source>
        <dbReference type="PROSITE" id="PS51217"/>
    </source>
</evidence>
<keyword evidence="3 11" id="KW-0378">Hydrolase</keyword>
<dbReference type="InterPro" id="IPR014017">
    <property type="entry name" value="DNA_helicase_UvrD-like_C"/>
</dbReference>
<keyword evidence="7" id="KW-0413">Isomerase</keyword>
<comment type="catalytic activity">
    <reaction evidence="10">
        <text>ATP + H2O = ADP + phosphate + H(+)</text>
        <dbReference type="Rhea" id="RHEA:13065"/>
        <dbReference type="ChEBI" id="CHEBI:15377"/>
        <dbReference type="ChEBI" id="CHEBI:15378"/>
        <dbReference type="ChEBI" id="CHEBI:30616"/>
        <dbReference type="ChEBI" id="CHEBI:43474"/>
        <dbReference type="ChEBI" id="CHEBI:456216"/>
        <dbReference type="EC" id="5.6.2.4"/>
    </reaction>
</comment>
<evidence type="ECO:0000256" key="4">
    <source>
        <dbReference type="ARBA" id="ARBA00022806"/>
    </source>
</evidence>
<dbReference type="AlphaFoldDB" id="A0A8D5UFG5"/>
<comment type="similarity">
    <text evidence="1">Belongs to the helicase family. UvrD subfamily.</text>
</comment>
<evidence type="ECO:0000256" key="10">
    <source>
        <dbReference type="ARBA" id="ARBA00048988"/>
    </source>
</evidence>
<evidence type="ECO:0000256" key="2">
    <source>
        <dbReference type="ARBA" id="ARBA00022741"/>
    </source>
</evidence>
<dbReference type="Pfam" id="PF00580">
    <property type="entry name" value="UvrD-helicase"/>
    <property type="match status" value="1"/>
</dbReference>
<evidence type="ECO:0000256" key="12">
    <source>
        <dbReference type="SAM" id="MobiDB-lite"/>
    </source>
</evidence>
<dbReference type="GO" id="GO:0016787">
    <property type="term" value="F:hydrolase activity"/>
    <property type="evidence" value="ECO:0007669"/>
    <property type="project" value="UniProtKB-UniRule"/>
</dbReference>
<dbReference type="GO" id="GO:0005524">
    <property type="term" value="F:ATP binding"/>
    <property type="evidence" value="ECO:0007669"/>
    <property type="project" value="UniProtKB-UniRule"/>
</dbReference>